<proteinExistence type="inferred from homology"/>
<evidence type="ECO:0000256" key="12">
    <source>
        <dbReference type="ARBA" id="ARBA00022695"/>
    </source>
</evidence>
<evidence type="ECO:0000256" key="23">
    <source>
        <dbReference type="ARBA" id="ARBA00033406"/>
    </source>
</evidence>
<organism evidence="25 26">
    <name type="scientific">Paenimyroides ceti</name>
    <dbReference type="NCBI Taxonomy" id="395087"/>
    <lineage>
        <taxon>Bacteria</taxon>
        <taxon>Pseudomonadati</taxon>
        <taxon>Bacteroidota</taxon>
        <taxon>Flavobacteriia</taxon>
        <taxon>Flavobacteriales</taxon>
        <taxon>Flavobacteriaceae</taxon>
        <taxon>Paenimyroides</taxon>
    </lineage>
</organism>
<evidence type="ECO:0000256" key="21">
    <source>
        <dbReference type="ARBA" id="ARBA00032396"/>
    </source>
</evidence>
<evidence type="ECO:0000256" key="1">
    <source>
        <dbReference type="ARBA" id="ARBA00001698"/>
    </source>
</evidence>
<keyword evidence="15 24" id="KW-0472">Membrane</keyword>
<feature type="transmembrane region" description="Helical" evidence="24">
    <location>
        <begin position="50"/>
        <end position="69"/>
    </location>
</feature>
<comment type="catalytic activity">
    <reaction evidence="1">
        <text>a 1,2-diacyl-sn-glycero-3-phosphate + CTP + H(+) = a CDP-1,2-diacyl-sn-glycerol + diphosphate</text>
        <dbReference type="Rhea" id="RHEA:16229"/>
        <dbReference type="ChEBI" id="CHEBI:15378"/>
        <dbReference type="ChEBI" id="CHEBI:33019"/>
        <dbReference type="ChEBI" id="CHEBI:37563"/>
        <dbReference type="ChEBI" id="CHEBI:58332"/>
        <dbReference type="ChEBI" id="CHEBI:58608"/>
        <dbReference type="EC" id="2.7.7.41"/>
    </reaction>
</comment>
<protein>
    <recommendedName>
        <fullName evidence="7">Phosphatidate cytidylyltransferase</fullName>
        <ecNumber evidence="6">2.7.7.41</ecNumber>
    </recommendedName>
    <alternativeName>
        <fullName evidence="20">CDP-DAG synthase</fullName>
    </alternativeName>
    <alternativeName>
        <fullName evidence="22">CDP-DG synthase</fullName>
    </alternativeName>
    <alternativeName>
        <fullName evidence="18">CDP-diacylglycerol synthase</fullName>
    </alternativeName>
    <alternativeName>
        <fullName evidence="21">CDP-diglyceride pyrophosphorylase</fullName>
    </alternativeName>
    <alternativeName>
        <fullName evidence="23">CDP-diglyceride synthase</fullName>
    </alternativeName>
    <alternativeName>
        <fullName evidence="19">CTP:phosphatidate cytidylyltransferase</fullName>
    </alternativeName>
</protein>
<dbReference type="EMBL" id="JAUFQU010000001">
    <property type="protein sequence ID" value="MDN3707829.1"/>
    <property type="molecule type" value="Genomic_DNA"/>
</dbReference>
<evidence type="ECO:0000256" key="5">
    <source>
        <dbReference type="ARBA" id="ARBA00010185"/>
    </source>
</evidence>
<dbReference type="PANTHER" id="PTHR46382">
    <property type="entry name" value="PHOSPHATIDATE CYTIDYLYLTRANSFERASE"/>
    <property type="match status" value="1"/>
</dbReference>
<dbReference type="EC" id="2.7.7.41" evidence="6"/>
<evidence type="ECO:0000256" key="20">
    <source>
        <dbReference type="ARBA" id="ARBA00032253"/>
    </source>
</evidence>
<evidence type="ECO:0000256" key="19">
    <source>
        <dbReference type="ARBA" id="ARBA00031825"/>
    </source>
</evidence>
<dbReference type="GO" id="GO:0004605">
    <property type="term" value="F:phosphatidate cytidylyltransferase activity"/>
    <property type="evidence" value="ECO:0007669"/>
    <property type="project" value="UniProtKB-EC"/>
</dbReference>
<feature type="transmembrane region" description="Helical" evidence="24">
    <location>
        <begin position="134"/>
        <end position="154"/>
    </location>
</feature>
<feature type="transmembrane region" description="Helical" evidence="24">
    <location>
        <begin position="202"/>
        <end position="221"/>
    </location>
</feature>
<keyword evidence="10 25" id="KW-0808">Transferase</keyword>
<keyword evidence="11 24" id="KW-0812">Transmembrane</keyword>
<evidence type="ECO:0000256" key="11">
    <source>
        <dbReference type="ARBA" id="ARBA00022692"/>
    </source>
</evidence>
<keyword evidence="12 25" id="KW-0548">Nucleotidyltransferase</keyword>
<keyword evidence="16" id="KW-0594">Phospholipid biosynthesis</keyword>
<dbReference type="Pfam" id="PF01148">
    <property type="entry name" value="CTP_transf_1"/>
    <property type="match status" value="1"/>
</dbReference>
<feature type="transmembrane region" description="Helical" evidence="24">
    <location>
        <begin position="106"/>
        <end position="128"/>
    </location>
</feature>
<keyword evidence="13 24" id="KW-1133">Transmembrane helix</keyword>
<comment type="similarity">
    <text evidence="5">Belongs to the CDS family.</text>
</comment>
<evidence type="ECO:0000313" key="26">
    <source>
        <dbReference type="Proteomes" id="UP001242368"/>
    </source>
</evidence>
<dbReference type="PANTHER" id="PTHR46382:SF1">
    <property type="entry name" value="PHOSPHATIDATE CYTIDYLYLTRANSFERASE"/>
    <property type="match status" value="1"/>
</dbReference>
<accession>A0ABT8CXY6</accession>
<keyword evidence="17" id="KW-1208">Phospholipid metabolism</keyword>
<sequence length="264" mass="29681">MSENVIRSLSGIVYILLLIGATLYSDWTFQLLFLFFLLTGVYEFSKLYRIPLKTAVIATVFSLLVFYLIRTNSDLSGLLLIGLPFSAYLIADLFKNKLEIKEASYIKILFLSGYILIPFLILLQLPFLSNTYNPFIIIGIFILIWVNDTFAYICGRAFGKHKLYEKISPKKTIEGFIGGFIASVCAACILSIYFQYFTVTTGIISALILSLFGTIGDLVESKFKRQAQVKDSGNIMPGHGGILDRLDSVLFAAPFIFLMYQILL</sequence>
<evidence type="ECO:0000256" key="6">
    <source>
        <dbReference type="ARBA" id="ARBA00012487"/>
    </source>
</evidence>
<comment type="subcellular location">
    <subcellularLocation>
        <location evidence="2">Cell membrane</location>
        <topology evidence="2">Multi-pass membrane protein</topology>
    </subcellularLocation>
</comment>
<evidence type="ECO:0000256" key="8">
    <source>
        <dbReference type="ARBA" id="ARBA00022475"/>
    </source>
</evidence>
<feature type="transmembrane region" description="Helical" evidence="24">
    <location>
        <begin position="12"/>
        <end position="38"/>
    </location>
</feature>
<evidence type="ECO:0000256" key="3">
    <source>
        <dbReference type="ARBA" id="ARBA00005119"/>
    </source>
</evidence>
<evidence type="ECO:0000256" key="15">
    <source>
        <dbReference type="ARBA" id="ARBA00023136"/>
    </source>
</evidence>
<name>A0ABT8CXY6_9FLAO</name>
<comment type="caution">
    <text evidence="25">The sequence shown here is derived from an EMBL/GenBank/DDBJ whole genome shotgun (WGS) entry which is preliminary data.</text>
</comment>
<evidence type="ECO:0000256" key="22">
    <source>
        <dbReference type="ARBA" id="ARBA00032743"/>
    </source>
</evidence>
<evidence type="ECO:0000256" key="2">
    <source>
        <dbReference type="ARBA" id="ARBA00004651"/>
    </source>
</evidence>
<evidence type="ECO:0000256" key="9">
    <source>
        <dbReference type="ARBA" id="ARBA00022516"/>
    </source>
</evidence>
<evidence type="ECO:0000256" key="13">
    <source>
        <dbReference type="ARBA" id="ARBA00022989"/>
    </source>
</evidence>
<keyword evidence="8" id="KW-1003">Cell membrane</keyword>
<feature type="transmembrane region" description="Helical" evidence="24">
    <location>
        <begin position="242"/>
        <end position="263"/>
    </location>
</feature>
<gene>
    <name evidence="25" type="ORF">QW060_11970</name>
</gene>
<keyword evidence="14" id="KW-0443">Lipid metabolism</keyword>
<evidence type="ECO:0000256" key="14">
    <source>
        <dbReference type="ARBA" id="ARBA00023098"/>
    </source>
</evidence>
<keyword evidence="26" id="KW-1185">Reference proteome</keyword>
<feature type="transmembrane region" description="Helical" evidence="24">
    <location>
        <begin position="175"/>
        <end position="196"/>
    </location>
</feature>
<evidence type="ECO:0000256" key="7">
    <source>
        <dbReference type="ARBA" id="ARBA00019373"/>
    </source>
</evidence>
<comment type="pathway">
    <text evidence="4">Lipid metabolism.</text>
</comment>
<reference evidence="26" key="1">
    <citation type="journal article" date="2019" name="Int. J. Syst. Evol. Microbiol.">
        <title>The Global Catalogue of Microorganisms (GCM) 10K type strain sequencing project: providing services to taxonomists for standard genome sequencing and annotation.</title>
        <authorList>
            <consortium name="The Broad Institute Genomics Platform"/>
            <consortium name="The Broad Institute Genome Sequencing Center for Infectious Disease"/>
            <person name="Wu L."/>
            <person name="Ma J."/>
        </authorList>
    </citation>
    <scope>NUCLEOTIDE SEQUENCE [LARGE SCALE GENOMIC DNA]</scope>
    <source>
        <strain evidence="26">CECT 7184</strain>
    </source>
</reference>
<evidence type="ECO:0000256" key="10">
    <source>
        <dbReference type="ARBA" id="ARBA00022679"/>
    </source>
</evidence>
<evidence type="ECO:0000256" key="18">
    <source>
        <dbReference type="ARBA" id="ARBA00029893"/>
    </source>
</evidence>
<keyword evidence="9" id="KW-0444">Lipid biosynthesis</keyword>
<evidence type="ECO:0000256" key="4">
    <source>
        <dbReference type="ARBA" id="ARBA00005189"/>
    </source>
</evidence>
<dbReference type="Proteomes" id="UP001242368">
    <property type="component" value="Unassembled WGS sequence"/>
</dbReference>
<evidence type="ECO:0000256" key="17">
    <source>
        <dbReference type="ARBA" id="ARBA00023264"/>
    </source>
</evidence>
<evidence type="ECO:0000256" key="24">
    <source>
        <dbReference type="SAM" id="Phobius"/>
    </source>
</evidence>
<evidence type="ECO:0000256" key="16">
    <source>
        <dbReference type="ARBA" id="ARBA00023209"/>
    </source>
</evidence>
<evidence type="ECO:0000313" key="25">
    <source>
        <dbReference type="EMBL" id="MDN3707829.1"/>
    </source>
</evidence>
<comment type="pathway">
    <text evidence="3">Phospholipid metabolism; CDP-diacylglycerol biosynthesis; CDP-diacylglycerol from sn-glycerol 3-phosphate: step 3/3.</text>
</comment>